<dbReference type="RefSeq" id="WP_221289609.1">
    <property type="nucleotide sequence ID" value="NZ_AP024597.1"/>
</dbReference>
<dbReference type="GeneID" id="66162653"/>
<comment type="subcellular location">
    <subcellularLocation>
        <location evidence="1">Membrane</location>
    </subcellularLocation>
</comment>
<dbReference type="PANTHER" id="PTHR22888:SF9">
    <property type="entry name" value="CYTOCHROME C OXIDASE SUBUNIT 2"/>
    <property type="match status" value="1"/>
</dbReference>
<name>A0A8D5U5D4_9CREN</name>
<feature type="transmembrane region" description="Helical" evidence="8">
    <location>
        <begin position="12"/>
        <end position="31"/>
    </location>
</feature>
<dbReference type="GO" id="GO:0005507">
    <property type="term" value="F:copper ion binding"/>
    <property type="evidence" value="ECO:0007669"/>
    <property type="project" value="InterPro"/>
</dbReference>
<dbReference type="EMBL" id="AP024597">
    <property type="protein sequence ID" value="BCU69604.1"/>
    <property type="molecule type" value="Genomic_DNA"/>
</dbReference>
<keyword evidence="11" id="KW-1185">Reference proteome</keyword>
<keyword evidence="3" id="KW-0813">Transport</keyword>
<sequence>MFRPSIELLTMIGAAVILIVLGGLALHYLVIIDTGAYFPHNVKPIVIRVIARQYVWEFIYPNGTVSYDKVVIQAGKPYIFNLTSADVIHAMYIVQLGYKLEAIPGYYYPLYIMVSKPGIYNIYCAEFCGPGHYTMIGKLIVVNGGGK</sequence>
<keyword evidence="5" id="KW-0249">Electron transport</keyword>
<evidence type="ECO:0000256" key="8">
    <source>
        <dbReference type="SAM" id="Phobius"/>
    </source>
</evidence>
<keyword evidence="6" id="KW-0186">Copper</keyword>
<evidence type="ECO:0000256" key="2">
    <source>
        <dbReference type="ARBA" id="ARBA00007866"/>
    </source>
</evidence>
<dbReference type="PANTHER" id="PTHR22888">
    <property type="entry name" value="CYTOCHROME C OXIDASE, SUBUNIT II"/>
    <property type="match status" value="1"/>
</dbReference>
<evidence type="ECO:0000256" key="3">
    <source>
        <dbReference type="ARBA" id="ARBA00022448"/>
    </source>
</evidence>
<dbReference type="KEGG" id="csty:KN1_09010"/>
<dbReference type="InterPro" id="IPR008972">
    <property type="entry name" value="Cupredoxin"/>
</dbReference>
<dbReference type="Gene3D" id="2.60.40.420">
    <property type="entry name" value="Cupredoxins - blue copper proteins"/>
    <property type="match status" value="1"/>
</dbReference>
<comment type="similarity">
    <text evidence="2">Belongs to the cytochrome c oxidase subunit 2 family.</text>
</comment>
<evidence type="ECO:0000313" key="11">
    <source>
        <dbReference type="Proteomes" id="UP000825123"/>
    </source>
</evidence>
<evidence type="ECO:0000256" key="1">
    <source>
        <dbReference type="ARBA" id="ARBA00004370"/>
    </source>
</evidence>
<dbReference type="SUPFAM" id="SSF49503">
    <property type="entry name" value="Cupredoxins"/>
    <property type="match status" value="1"/>
</dbReference>
<gene>
    <name evidence="10" type="ORF">KN1_09010</name>
</gene>
<dbReference type="GO" id="GO:0042773">
    <property type="term" value="P:ATP synthesis coupled electron transport"/>
    <property type="evidence" value="ECO:0007669"/>
    <property type="project" value="TreeGrafter"/>
</dbReference>
<dbReference type="AlphaFoldDB" id="A0A8D5U5D4"/>
<keyword evidence="8" id="KW-0812">Transmembrane</keyword>
<dbReference type="InterPro" id="IPR045187">
    <property type="entry name" value="CcO_II"/>
</dbReference>
<evidence type="ECO:0000259" key="9">
    <source>
        <dbReference type="PROSITE" id="PS50857"/>
    </source>
</evidence>
<reference evidence="10 11" key="1">
    <citation type="submission" date="2021-04" db="EMBL/GenBank/DDBJ databases">
        <title>Complete genome sequence of Stygiolobus sp. KN-1.</title>
        <authorList>
            <person name="Nakamura K."/>
            <person name="Sakai H."/>
            <person name="Kurosawa N."/>
        </authorList>
    </citation>
    <scope>NUCLEOTIDE SEQUENCE [LARGE SCALE GENOMIC DNA]</scope>
    <source>
        <strain evidence="10 11">KN-1</strain>
    </source>
</reference>
<organism evidence="10 11">
    <name type="scientific">Stygiolobus caldivivus</name>
    <dbReference type="NCBI Taxonomy" id="2824673"/>
    <lineage>
        <taxon>Archaea</taxon>
        <taxon>Thermoproteota</taxon>
        <taxon>Thermoprotei</taxon>
        <taxon>Sulfolobales</taxon>
        <taxon>Sulfolobaceae</taxon>
        <taxon>Stygiolobus</taxon>
    </lineage>
</organism>
<feature type="domain" description="Cytochrome oxidase subunit II copper A binding" evidence="9">
    <location>
        <begin position="42"/>
        <end position="147"/>
    </location>
</feature>
<dbReference type="PROSITE" id="PS50857">
    <property type="entry name" value="COX2_CUA"/>
    <property type="match status" value="1"/>
</dbReference>
<dbReference type="Proteomes" id="UP000825123">
    <property type="component" value="Chromosome"/>
</dbReference>
<dbReference type="PROSITE" id="PS00078">
    <property type="entry name" value="COX2"/>
    <property type="match status" value="1"/>
</dbReference>
<accession>A0A8D5U5D4</accession>
<dbReference type="GO" id="GO:0016020">
    <property type="term" value="C:membrane"/>
    <property type="evidence" value="ECO:0007669"/>
    <property type="project" value="UniProtKB-SubCell"/>
</dbReference>
<dbReference type="CDD" id="cd13842">
    <property type="entry name" value="CuRO_HCO_II_like"/>
    <property type="match status" value="1"/>
</dbReference>
<dbReference type="GO" id="GO:0004129">
    <property type="term" value="F:cytochrome-c oxidase activity"/>
    <property type="evidence" value="ECO:0007669"/>
    <property type="project" value="InterPro"/>
</dbReference>
<keyword evidence="4" id="KW-0479">Metal-binding</keyword>
<evidence type="ECO:0000256" key="5">
    <source>
        <dbReference type="ARBA" id="ARBA00022982"/>
    </source>
</evidence>
<dbReference type="Pfam" id="PF00116">
    <property type="entry name" value="COX2"/>
    <property type="match status" value="1"/>
</dbReference>
<proteinExistence type="inferred from homology"/>
<evidence type="ECO:0000313" key="10">
    <source>
        <dbReference type="EMBL" id="BCU69604.1"/>
    </source>
</evidence>
<evidence type="ECO:0000256" key="6">
    <source>
        <dbReference type="ARBA" id="ARBA00023008"/>
    </source>
</evidence>
<keyword evidence="7 8" id="KW-0472">Membrane</keyword>
<dbReference type="InterPro" id="IPR001505">
    <property type="entry name" value="Copper_CuA"/>
</dbReference>
<dbReference type="InterPro" id="IPR002429">
    <property type="entry name" value="CcO_II-like_C"/>
</dbReference>
<evidence type="ECO:0000256" key="4">
    <source>
        <dbReference type="ARBA" id="ARBA00022723"/>
    </source>
</evidence>
<evidence type="ECO:0000256" key="7">
    <source>
        <dbReference type="ARBA" id="ARBA00023136"/>
    </source>
</evidence>
<protein>
    <submittedName>
        <fullName evidence="10">Cytochrome B558 subunit B</fullName>
    </submittedName>
</protein>
<keyword evidence="8" id="KW-1133">Transmembrane helix</keyword>